<evidence type="ECO:0000313" key="6">
    <source>
        <dbReference type="EMBL" id="QHT89647.1"/>
    </source>
</evidence>
<dbReference type="Gene3D" id="3.40.50.150">
    <property type="entry name" value="Vaccinia Virus protein VP39"/>
    <property type="match status" value="2"/>
</dbReference>
<evidence type="ECO:0000256" key="5">
    <source>
        <dbReference type="ARBA" id="ARBA00047942"/>
    </source>
</evidence>
<dbReference type="GO" id="GO:0032259">
    <property type="term" value="P:methylation"/>
    <property type="evidence" value="ECO:0007669"/>
    <property type="project" value="UniProtKB-KW"/>
</dbReference>
<evidence type="ECO:0000256" key="1">
    <source>
        <dbReference type="ARBA" id="ARBA00011900"/>
    </source>
</evidence>
<name>A0A6C0IB83_9ZZZZ</name>
<dbReference type="EMBL" id="MN740145">
    <property type="protein sequence ID" value="QHT89647.1"/>
    <property type="molecule type" value="Genomic_DNA"/>
</dbReference>
<evidence type="ECO:0000256" key="2">
    <source>
        <dbReference type="ARBA" id="ARBA00022603"/>
    </source>
</evidence>
<dbReference type="InterPro" id="IPR012327">
    <property type="entry name" value="MeTrfase_D12"/>
</dbReference>
<dbReference type="GO" id="GO:0006298">
    <property type="term" value="P:mismatch repair"/>
    <property type="evidence" value="ECO:0007669"/>
    <property type="project" value="TreeGrafter"/>
</dbReference>
<dbReference type="GO" id="GO:0043565">
    <property type="term" value="F:sequence-specific DNA binding"/>
    <property type="evidence" value="ECO:0007669"/>
    <property type="project" value="TreeGrafter"/>
</dbReference>
<reference evidence="6" key="1">
    <citation type="journal article" date="2020" name="Nature">
        <title>Giant virus diversity and host interactions through global metagenomics.</title>
        <authorList>
            <person name="Schulz F."/>
            <person name="Roux S."/>
            <person name="Paez-Espino D."/>
            <person name="Jungbluth S."/>
            <person name="Walsh D.A."/>
            <person name="Denef V.J."/>
            <person name="McMahon K.D."/>
            <person name="Konstantinidis K.T."/>
            <person name="Eloe-Fadrosh E.A."/>
            <person name="Kyrpides N.C."/>
            <person name="Woyke T."/>
        </authorList>
    </citation>
    <scope>NUCLEOTIDE SEQUENCE</scope>
    <source>
        <strain evidence="6">GVMAG-M-3300023184-60</strain>
    </source>
</reference>
<organism evidence="6">
    <name type="scientific">viral metagenome</name>
    <dbReference type="NCBI Taxonomy" id="1070528"/>
    <lineage>
        <taxon>unclassified sequences</taxon>
        <taxon>metagenomes</taxon>
        <taxon>organismal metagenomes</taxon>
    </lineage>
</organism>
<dbReference type="InterPro" id="IPR029063">
    <property type="entry name" value="SAM-dependent_MTases_sf"/>
</dbReference>
<dbReference type="PANTHER" id="PTHR30481">
    <property type="entry name" value="DNA ADENINE METHYLASE"/>
    <property type="match status" value="1"/>
</dbReference>
<dbReference type="InterPro" id="IPR002052">
    <property type="entry name" value="DNA_methylase_N6_adenine_CS"/>
</dbReference>
<keyword evidence="3" id="KW-0808">Transferase</keyword>
<keyword evidence="4" id="KW-0949">S-adenosyl-L-methionine</keyword>
<evidence type="ECO:0000256" key="4">
    <source>
        <dbReference type="ARBA" id="ARBA00022691"/>
    </source>
</evidence>
<evidence type="ECO:0000256" key="3">
    <source>
        <dbReference type="ARBA" id="ARBA00022679"/>
    </source>
</evidence>
<dbReference type="GO" id="GO:0009307">
    <property type="term" value="P:DNA restriction-modification system"/>
    <property type="evidence" value="ECO:0007669"/>
    <property type="project" value="InterPro"/>
</dbReference>
<dbReference type="GO" id="GO:0009007">
    <property type="term" value="F:site-specific DNA-methyltransferase (adenine-specific) activity"/>
    <property type="evidence" value="ECO:0007669"/>
    <property type="project" value="UniProtKB-EC"/>
</dbReference>
<dbReference type="SUPFAM" id="SSF53335">
    <property type="entry name" value="S-adenosyl-L-methionine-dependent methyltransferases"/>
    <property type="match status" value="1"/>
</dbReference>
<dbReference type="Pfam" id="PF02086">
    <property type="entry name" value="MethyltransfD12"/>
    <property type="match status" value="1"/>
</dbReference>
<keyword evidence="2" id="KW-0489">Methyltransferase</keyword>
<dbReference type="PANTHER" id="PTHR30481:SF2">
    <property type="entry name" value="SITE-SPECIFIC DNA-METHYLTRANSFERASE (ADENINE-SPECIFIC)"/>
    <property type="match status" value="1"/>
</dbReference>
<comment type="catalytic activity">
    <reaction evidence="5">
        <text>a 2'-deoxyadenosine in DNA + S-adenosyl-L-methionine = an N(6)-methyl-2'-deoxyadenosine in DNA + S-adenosyl-L-homocysteine + H(+)</text>
        <dbReference type="Rhea" id="RHEA:15197"/>
        <dbReference type="Rhea" id="RHEA-COMP:12418"/>
        <dbReference type="Rhea" id="RHEA-COMP:12419"/>
        <dbReference type="ChEBI" id="CHEBI:15378"/>
        <dbReference type="ChEBI" id="CHEBI:57856"/>
        <dbReference type="ChEBI" id="CHEBI:59789"/>
        <dbReference type="ChEBI" id="CHEBI:90615"/>
        <dbReference type="ChEBI" id="CHEBI:90616"/>
        <dbReference type="EC" id="2.1.1.72"/>
    </reaction>
</comment>
<dbReference type="PROSITE" id="PS00092">
    <property type="entry name" value="N6_MTASE"/>
    <property type="match status" value="1"/>
</dbReference>
<sequence length="337" mass="39868">MDDTIRQYERDEDYLKDFLKKIKNKNGSYKRICISPIRYAGGKSKAIGLILENLPKLKEKKIVSPFFGGGSVELCLSSMLGIEVIGYDVFNMLANFWNVLIHHKEDFINELKKFEITQEEFTYNRHVLLNYWDKIKPVDLHYKTKNKIELKEEDLTKLDNNAINQAVYYYYNMTLSYGPMFLGWPSSNEINKDKFKRRIEKIKELNLINLQVSCSSFEDILENHANDFLFLDPPYYLNGDSKMFKGMYPNCNFAIHHNNFDHIKLADMLKKHEGGFIMTYNNCSKIRDLYEDCIFVFPEWQYTYGQGETRIGKNRQKNTNNNIKESHEIIIIKWAKQ</sequence>
<dbReference type="PRINTS" id="PR00505">
    <property type="entry name" value="D12N6MTFRASE"/>
</dbReference>
<proteinExistence type="predicted"/>
<protein>
    <recommendedName>
        <fullName evidence="1">site-specific DNA-methyltransferase (adenine-specific)</fullName>
        <ecNumber evidence="1">2.1.1.72</ecNumber>
    </recommendedName>
</protein>
<accession>A0A6C0IB83</accession>
<dbReference type="EC" id="2.1.1.72" evidence="1"/>
<dbReference type="GO" id="GO:1904047">
    <property type="term" value="F:S-adenosyl-L-methionine binding"/>
    <property type="evidence" value="ECO:0007669"/>
    <property type="project" value="TreeGrafter"/>
</dbReference>
<dbReference type="AlphaFoldDB" id="A0A6C0IB83"/>